<dbReference type="CDD" id="cd05121">
    <property type="entry name" value="ABC1_ADCK3-like"/>
    <property type="match status" value="1"/>
</dbReference>
<dbReference type="InterPro" id="IPR004147">
    <property type="entry name" value="ABC1_dom"/>
</dbReference>
<dbReference type="PROSITE" id="PS50011">
    <property type="entry name" value="PROTEIN_KINASE_DOM"/>
    <property type="match status" value="1"/>
</dbReference>
<organism evidence="2 3">
    <name type="scientific">Ketobacter alkanivorans</name>
    <dbReference type="NCBI Taxonomy" id="1917421"/>
    <lineage>
        <taxon>Bacteria</taxon>
        <taxon>Pseudomonadati</taxon>
        <taxon>Pseudomonadota</taxon>
        <taxon>Gammaproteobacteria</taxon>
        <taxon>Pseudomonadales</taxon>
        <taxon>Ketobacteraceae</taxon>
        <taxon>Ketobacter</taxon>
    </lineage>
</organism>
<dbReference type="PANTHER" id="PTHR43173:SF19">
    <property type="entry name" value="AARF DOMAIN-CONTAINING PROTEIN KINASE 1"/>
    <property type="match status" value="1"/>
</dbReference>
<dbReference type="RefSeq" id="WP_101893577.1">
    <property type="nucleotide sequence ID" value="NZ_CP022684.1"/>
</dbReference>
<dbReference type="AlphaFoldDB" id="A0A2K9LJ88"/>
<dbReference type="GO" id="GO:0005524">
    <property type="term" value="F:ATP binding"/>
    <property type="evidence" value="ECO:0007669"/>
    <property type="project" value="InterPro"/>
</dbReference>
<keyword evidence="3" id="KW-1185">Reference proteome</keyword>
<protein>
    <recommendedName>
        <fullName evidence="1">Protein kinase domain-containing protein</fullName>
    </recommendedName>
</protein>
<dbReference type="Gene3D" id="1.10.510.10">
    <property type="entry name" value="Transferase(Phosphotransferase) domain 1"/>
    <property type="match status" value="1"/>
</dbReference>
<reference evidence="3" key="1">
    <citation type="submission" date="2017-08" db="EMBL/GenBank/DDBJ databases">
        <title>Direct submision.</title>
        <authorList>
            <person name="Kim S.-J."/>
            <person name="Rhee S.-K."/>
        </authorList>
    </citation>
    <scope>NUCLEOTIDE SEQUENCE [LARGE SCALE GENOMIC DNA]</scope>
    <source>
        <strain evidence="3">GI5</strain>
    </source>
</reference>
<dbReference type="SUPFAM" id="SSF56112">
    <property type="entry name" value="Protein kinase-like (PK-like)"/>
    <property type="match status" value="1"/>
</dbReference>
<dbReference type="InterPro" id="IPR011009">
    <property type="entry name" value="Kinase-like_dom_sf"/>
</dbReference>
<dbReference type="InterPro" id="IPR051130">
    <property type="entry name" value="Mito_struct-func_regulator"/>
</dbReference>
<dbReference type="PANTHER" id="PTHR43173">
    <property type="entry name" value="ABC1 FAMILY PROTEIN"/>
    <property type="match status" value="1"/>
</dbReference>
<dbReference type="Pfam" id="PF03109">
    <property type="entry name" value="ABC1"/>
    <property type="match status" value="1"/>
</dbReference>
<dbReference type="InterPro" id="IPR000719">
    <property type="entry name" value="Prot_kinase_dom"/>
</dbReference>
<accession>A0A2K9LJ88</accession>
<evidence type="ECO:0000313" key="2">
    <source>
        <dbReference type="EMBL" id="AUM12241.1"/>
    </source>
</evidence>
<evidence type="ECO:0000313" key="3">
    <source>
        <dbReference type="Proteomes" id="UP000235116"/>
    </source>
</evidence>
<feature type="domain" description="Protein kinase" evidence="1">
    <location>
        <begin position="129"/>
        <end position="414"/>
    </location>
</feature>
<dbReference type="KEGG" id="kak:Kalk_07375"/>
<proteinExistence type="predicted"/>
<evidence type="ECO:0000259" key="1">
    <source>
        <dbReference type="PROSITE" id="PS50011"/>
    </source>
</evidence>
<dbReference type="Proteomes" id="UP000235116">
    <property type="component" value="Chromosome"/>
</dbReference>
<name>A0A2K9LJ88_9GAMM</name>
<dbReference type="OrthoDB" id="9795390at2"/>
<sequence length="414" mass="46958">MLNNIFDTFNSVVTGGERYLTATRVGIELEQSYRSYRNQAAELSPLEQRKLLAQTHYKGARKLTKLFHDNGAIWVKFGQFLSSRSDILPMQYVSELEKLQDDAKPVSFASIEHVLNREWGFDWRDHFAEFDEQVVAAASVAQVHKAVLKTGEKVAVKIQLPHARKLFRQDSMVFKALGTFGAPLVSQFDLKQVMEQIITMTMQELDFLAEESNLRKFSALPHDKLIYVPKMYDQLSTSRVLVTEWIDGSRLTDYLNQNPAKAEPLLRQMLSCYVQQITAFGVYHADPHPGNFLVMKDGRVAVLDYGAIGVLTPEETQHYAVLLQVLFGRIQSDQPLGELFRRAGFVAKDQAVFEEVADLILKENLRRHEATDMLGIALDKLRDLKVTIPDSFVSLARVVLTFGGLLKTYKVAVD</sequence>
<gene>
    <name evidence="2" type="ORF">Kalk_07375</name>
</gene>
<dbReference type="EMBL" id="CP022684">
    <property type="protein sequence ID" value="AUM12241.1"/>
    <property type="molecule type" value="Genomic_DNA"/>
</dbReference>
<dbReference type="GO" id="GO:0004672">
    <property type="term" value="F:protein kinase activity"/>
    <property type="evidence" value="ECO:0007669"/>
    <property type="project" value="InterPro"/>
</dbReference>